<gene>
    <name evidence="2" type="ORF">ACEG43_14165</name>
</gene>
<keyword evidence="1" id="KW-0732">Signal</keyword>
<comment type="caution">
    <text evidence="2">The sequence shown here is derived from an EMBL/GenBank/DDBJ whole genome shotgun (WGS) entry which is preliminary data.</text>
</comment>
<name>A0ABV4SK75_9ACTN</name>
<keyword evidence="3" id="KW-1185">Reference proteome</keyword>
<feature type="chain" id="PRO_5046161781" evidence="1">
    <location>
        <begin position="40"/>
        <end position="560"/>
    </location>
</feature>
<sequence>MNSLSNRSRLPGKRARLEVLACASVIVGVALGPVPAAHADTGVAPELVYATDHGPSSGIVAVSAQSDSAITSITAHLYAADAPADAPEVATIDSFRQDSGTDHQGVWLASEAVHLADLGTYRIVVDLTDADGDTSHTESRNQFWYVRTIDLQDYQVSPMQPDYSHQNVSVSGRYTVLDPRTGKTTAAVDKPVVIHTPEASELTVATDSEGKFAGSFTLTQEYGGLVSTWLQGVDNAYQVTDDGDNAYVTPAAADTRMTLDSTELGVKEGQSATISGRAEVYTQGRWQPLTGARVDAVWQSDNGSAATRPVTDAQGHFSGKILMPRTGTVEVQSARGTYLKASPTAQVKVHVARKTSISDFSASLNKYSQLTAKGRLHTGNSIPGDADNRVQLQYSADGTTGWTTLKTVTPGSGDPEAGAPFKGTFDAPYKGYYRAYFKGSAEWQPSYSPVLYVKRTKTRIIDGNASPEPVAKGRTITVKGKLQKYTSSAWHAYGSQTVKILFRPKGSTTWYDMGNTTTRSDGTFSRGYTAQRDGTWVAELLYPDSTHLASAGREDYVDVT</sequence>
<dbReference type="RefSeq" id="WP_372562779.1">
    <property type="nucleotide sequence ID" value="NZ_JBGOSP010000006.1"/>
</dbReference>
<accession>A0ABV4SK75</accession>
<feature type="signal peptide" evidence="1">
    <location>
        <begin position="1"/>
        <end position="39"/>
    </location>
</feature>
<evidence type="ECO:0000313" key="2">
    <source>
        <dbReference type="EMBL" id="MFA3837313.1"/>
    </source>
</evidence>
<proteinExistence type="predicted"/>
<organism evidence="2 3">
    <name type="scientific">Streptomyces aureus</name>
    <dbReference type="NCBI Taxonomy" id="193461"/>
    <lineage>
        <taxon>Bacteria</taxon>
        <taxon>Bacillati</taxon>
        <taxon>Actinomycetota</taxon>
        <taxon>Actinomycetes</taxon>
        <taxon>Kitasatosporales</taxon>
        <taxon>Streptomycetaceae</taxon>
        <taxon>Streptomyces</taxon>
    </lineage>
</organism>
<dbReference type="EMBL" id="JBGOSP010000006">
    <property type="protein sequence ID" value="MFA3837313.1"/>
    <property type="molecule type" value="Genomic_DNA"/>
</dbReference>
<evidence type="ECO:0000313" key="3">
    <source>
        <dbReference type="Proteomes" id="UP001571476"/>
    </source>
</evidence>
<evidence type="ECO:0000256" key="1">
    <source>
        <dbReference type="SAM" id="SignalP"/>
    </source>
</evidence>
<protein>
    <submittedName>
        <fullName evidence="2">Uncharacterized protein</fullName>
    </submittedName>
</protein>
<reference evidence="2 3" key="1">
    <citation type="submission" date="2024-08" db="EMBL/GenBank/DDBJ databases">
        <title>Genome sequence of Streptomyces aureus CACIA-1.46HGO.</title>
        <authorList>
            <person name="Evangelista-Martinez Z."/>
        </authorList>
    </citation>
    <scope>NUCLEOTIDE SEQUENCE [LARGE SCALE GENOMIC DNA]</scope>
    <source>
        <strain evidence="2 3">CACIA-1.46HGO</strain>
    </source>
</reference>
<dbReference type="Proteomes" id="UP001571476">
    <property type="component" value="Unassembled WGS sequence"/>
</dbReference>